<keyword evidence="7 9" id="KW-0408">Iron</keyword>
<dbReference type="CDD" id="cd11030">
    <property type="entry name" value="CYP105-like"/>
    <property type="match status" value="1"/>
</dbReference>
<dbReference type="InterPro" id="IPR036396">
    <property type="entry name" value="Cyt_P450_sf"/>
</dbReference>
<dbReference type="AlphaFoldDB" id="A0A2N3XZL3"/>
<evidence type="ECO:0000256" key="8">
    <source>
        <dbReference type="ARBA" id="ARBA00023033"/>
    </source>
</evidence>
<dbReference type="SUPFAM" id="SSF48264">
    <property type="entry name" value="Cytochrome P450"/>
    <property type="match status" value="1"/>
</dbReference>
<dbReference type="GO" id="GO:0020037">
    <property type="term" value="F:heme binding"/>
    <property type="evidence" value="ECO:0007669"/>
    <property type="project" value="InterPro"/>
</dbReference>
<keyword evidence="8 9" id="KW-0503">Monooxygenase</keyword>
<dbReference type="PANTHER" id="PTHR46696:SF1">
    <property type="entry name" value="CYTOCHROME P450 YJIB-RELATED"/>
    <property type="match status" value="1"/>
</dbReference>
<dbReference type="PRINTS" id="PR00385">
    <property type="entry name" value="P450"/>
</dbReference>
<dbReference type="OrthoDB" id="4133219at2"/>
<accession>A0A2N3XZL3</accession>
<keyword evidence="4 9" id="KW-0349">Heme</keyword>
<dbReference type="Proteomes" id="UP000233786">
    <property type="component" value="Unassembled WGS sequence"/>
</dbReference>
<evidence type="ECO:0000256" key="4">
    <source>
        <dbReference type="ARBA" id="ARBA00022617"/>
    </source>
</evidence>
<keyword evidence="11" id="KW-1185">Reference proteome</keyword>
<evidence type="ECO:0000313" key="10">
    <source>
        <dbReference type="EMBL" id="PKW16106.1"/>
    </source>
</evidence>
<comment type="caution">
    <text evidence="10">The sequence shown here is derived from an EMBL/GenBank/DDBJ whole genome shotgun (WGS) entry which is preliminary data.</text>
</comment>
<evidence type="ECO:0000256" key="9">
    <source>
        <dbReference type="RuleBase" id="RU000461"/>
    </source>
</evidence>
<comment type="similarity">
    <text evidence="2 9">Belongs to the cytochrome P450 family.</text>
</comment>
<dbReference type="InterPro" id="IPR001128">
    <property type="entry name" value="Cyt_P450"/>
</dbReference>
<dbReference type="Gene3D" id="1.10.630.10">
    <property type="entry name" value="Cytochrome P450"/>
    <property type="match status" value="1"/>
</dbReference>
<keyword evidence="5 9" id="KW-0479">Metal-binding</keyword>
<gene>
    <name evidence="10" type="ORF">A8926_3902</name>
</gene>
<organism evidence="10 11">
    <name type="scientific">Saccharopolyspora spinosa</name>
    <dbReference type="NCBI Taxonomy" id="60894"/>
    <lineage>
        <taxon>Bacteria</taxon>
        <taxon>Bacillati</taxon>
        <taxon>Actinomycetota</taxon>
        <taxon>Actinomycetes</taxon>
        <taxon>Pseudonocardiales</taxon>
        <taxon>Pseudonocardiaceae</taxon>
        <taxon>Saccharopolyspora</taxon>
    </lineage>
</organism>
<dbReference type="GO" id="GO:0005506">
    <property type="term" value="F:iron ion binding"/>
    <property type="evidence" value="ECO:0007669"/>
    <property type="project" value="InterPro"/>
</dbReference>
<evidence type="ECO:0000313" key="11">
    <source>
        <dbReference type="Proteomes" id="UP000233786"/>
    </source>
</evidence>
<sequence length="395" mass="44201">MTAIEPEPAALPIRRRHVFNPPEELGSLREQAPISPLRFPDGTNGWLITGYSVVREVLTDNRFSARHELRKLPPGQPRPEPAAPGFFVRMDAPRHTRYRKLLIGQFTQRRMIQLTPRIEAITEECLDALENRPHPVDLVQHFALPVPSLVISELLGVPYADREVFQRNTAIMVDLASGQERVATASAEISRFLADLVQRKRRCPADDLLSGLIGAGDLTDAELTSIAFLLLVAGHETTANMLSLGVFALLCHPKQLALLRADRERADGAVEELLRYLTIMQFGMLRVVREDVDLHGYRIAAGEAVMLSLPAANRDPAQFPAPDVLDINRNQPGQLSFGHGAHFCLGHQLARIELRVAYTALLRRFPELRLAVPPKEVPRREAMSIYGLHRLPVTW</sequence>
<evidence type="ECO:0000256" key="3">
    <source>
        <dbReference type="ARBA" id="ARBA00022490"/>
    </source>
</evidence>
<evidence type="ECO:0000256" key="7">
    <source>
        <dbReference type="ARBA" id="ARBA00023004"/>
    </source>
</evidence>
<evidence type="ECO:0000256" key="6">
    <source>
        <dbReference type="ARBA" id="ARBA00023002"/>
    </source>
</evidence>
<comment type="subcellular location">
    <subcellularLocation>
        <location evidence="1">Cytoplasm</location>
    </subcellularLocation>
</comment>
<dbReference type="Pfam" id="PF00067">
    <property type="entry name" value="p450"/>
    <property type="match status" value="1"/>
</dbReference>
<dbReference type="InterPro" id="IPR017972">
    <property type="entry name" value="Cyt_P450_CS"/>
</dbReference>
<evidence type="ECO:0000256" key="1">
    <source>
        <dbReference type="ARBA" id="ARBA00004496"/>
    </source>
</evidence>
<proteinExistence type="inferred from homology"/>
<dbReference type="GO" id="GO:0004497">
    <property type="term" value="F:monooxygenase activity"/>
    <property type="evidence" value="ECO:0007669"/>
    <property type="project" value="UniProtKB-KW"/>
</dbReference>
<dbReference type="FunFam" id="1.10.630.10:FF:000018">
    <property type="entry name" value="Cytochrome P450 monooxygenase"/>
    <property type="match status" value="1"/>
</dbReference>
<dbReference type="InterPro" id="IPR002397">
    <property type="entry name" value="Cyt_P450_B"/>
</dbReference>
<dbReference type="STRING" id="994479.GCA_000194155_03315"/>
<dbReference type="PRINTS" id="PR00359">
    <property type="entry name" value="BP450"/>
</dbReference>
<dbReference type="RefSeq" id="WP_010696295.1">
    <property type="nucleotide sequence ID" value="NZ_CP061007.1"/>
</dbReference>
<evidence type="ECO:0000256" key="2">
    <source>
        <dbReference type="ARBA" id="ARBA00010617"/>
    </source>
</evidence>
<name>A0A2N3XZL3_SACSN</name>
<dbReference type="GO" id="GO:0016705">
    <property type="term" value="F:oxidoreductase activity, acting on paired donors, with incorporation or reduction of molecular oxygen"/>
    <property type="evidence" value="ECO:0007669"/>
    <property type="project" value="InterPro"/>
</dbReference>
<keyword evidence="3" id="KW-0963">Cytoplasm</keyword>
<keyword evidence="6 9" id="KW-0560">Oxidoreductase</keyword>
<dbReference type="PROSITE" id="PS00086">
    <property type="entry name" value="CYTOCHROME_P450"/>
    <property type="match status" value="1"/>
</dbReference>
<dbReference type="PANTHER" id="PTHR46696">
    <property type="entry name" value="P450, PUTATIVE (EUROFUNG)-RELATED"/>
    <property type="match status" value="1"/>
</dbReference>
<evidence type="ECO:0000256" key="5">
    <source>
        <dbReference type="ARBA" id="ARBA00022723"/>
    </source>
</evidence>
<reference evidence="10" key="1">
    <citation type="submission" date="2017-12" db="EMBL/GenBank/DDBJ databases">
        <title>Sequencing the genomes of 1000 Actinobacteria strains.</title>
        <authorList>
            <person name="Klenk H.-P."/>
        </authorList>
    </citation>
    <scope>NUCLEOTIDE SEQUENCE [LARGE SCALE GENOMIC DNA]</scope>
    <source>
        <strain evidence="10">DSM 44228</strain>
    </source>
</reference>
<dbReference type="GO" id="GO:0005737">
    <property type="term" value="C:cytoplasm"/>
    <property type="evidence" value="ECO:0007669"/>
    <property type="project" value="UniProtKB-SubCell"/>
</dbReference>
<protein>
    <submittedName>
        <fullName evidence="10">Cytochrome P450</fullName>
    </submittedName>
</protein>
<dbReference type="EMBL" id="PJNB01000001">
    <property type="protein sequence ID" value="PKW16106.1"/>
    <property type="molecule type" value="Genomic_DNA"/>
</dbReference>